<comment type="cofactor">
    <cofactor evidence="1">
        <name>[3Fe-4S] cluster</name>
        <dbReference type="ChEBI" id="CHEBI:21137"/>
    </cofactor>
</comment>
<evidence type="ECO:0000313" key="11">
    <source>
        <dbReference type="Proteomes" id="UP001519290"/>
    </source>
</evidence>
<sequence length="67" mass="7196">MSLKVEVDEDKCIAAGQCVFAAPEVFDQRDEDGVVVVLEEHPSADHEQSARSAAALCPAAAIELREQ</sequence>
<dbReference type="Gene3D" id="3.30.70.20">
    <property type="match status" value="1"/>
</dbReference>
<keyword evidence="7" id="KW-0003">3Fe-4S</keyword>
<accession>A0ABS4WXZ9</accession>
<dbReference type="Proteomes" id="UP001519290">
    <property type="component" value="Unassembled WGS sequence"/>
</dbReference>
<organism evidence="10 11">
    <name type="scientific">Brachybacterium sacelli</name>
    <dbReference type="NCBI Taxonomy" id="173364"/>
    <lineage>
        <taxon>Bacteria</taxon>
        <taxon>Bacillati</taxon>
        <taxon>Actinomycetota</taxon>
        <taxon>Actinomycetes</taxon>
        <taxon>Micrococcales</taxon>
        <taxon>Dermabacteraceae</taxon>
        <taxon>Brachybacterium</taxon>
    </lineage>
</organism>
<reference evidence="10 11" key="1">
    <citation type="submission" date="2021-03" db="EMBL/GenBank/DDBJ databases">
        <title>Sequencing the genomes of 1000 actinobacteria strains.</title>
        <authorList>
            <person name="Klenk H.-P."/>
        </authorList>
    </citation>
    <scope>NUCLEOTIDE SEQUENCE [LARGE SCALE GENOMIC DNA]</scope>
    <source>
        <strain evidence="10 11">DSM 14566</strain>
    </source>
</reference>
<evidence type="ECO:0000256" key="3">
    <source>
        <dbReference type="ARBA" id="ARBA00022723"/>
    </source>
</evidence>
<keyword evidence="6 8" id="KW-0411">Iron-sulfur</keyword>
<evidence type="ECO:0000256" key="2">
    <source>
        <dbReference type="ARBA" id="ARBA00022448"/>
    </source>
</evidence>
<dbReference type="Pfam" id="PF13370">
    <property type="entry name" value="Fer4_13"/>
    <property type="match status" value="1"/>
</dbReference>
<comment type="function">
    <text evidence="8">Ferredoxins are iron-sulfur proteins that transfer electrons in a wide variety of metabolic reactions.</text>
</comment>
<dbReference type="InterPro" id="IPR051269">
    <property type="entry name" value="Fe-S_cluster_ET"/>
</dbReference>
<dbReference type="PRINTS" id="PR00352">
    <property type="entry name" value="3FE4SFRDOXIN"/>
</dbReference>
<evidence type="ECO:0000259" key="9">
    <source>
        <dbReference type="PROSITE" id="PS51379"/>
    </source>
</evidence>
<comment type="caution">
    <text evidence="10">The sequence shown here is derived from an EMBL/GenBank/DDBJ whole genome shotgun (WGS) entry which is preliminary data.</text>
</comment>
<keyword evidence="3 8" id="KW-0479">Metal-binding</keyword>
<dbReference type="PANTHER" id="PTHR36923">
    <property type="entry name" value="FERREDOXIN"/>
    <property type="match status" value="1"/>
</dbReference>
<dbReference type="InterPro" id="IPR001080">
    <property type="entry name" value="3Fe4S_ferredoxin"/>
</dbReference>
<feature type="domain" description="4Fe-4S ferredoxin-type" evidence="9">
    <location>
        <begin position="3"/>
        <end position="31"/>
    </location>
</feature>
<dbReference type="EMBL" id="JAGIOD010000001">
    <property type="protein sequence ID" value="MBP2381079.1"/>
    <property type="molecule type" value="Genomic_DNA"/>
</dbReference>
<keyword evidence="4 8" id="KW-0249">Electron transport</keyword>
<keyword evidence="2 8" id="KW-0813">Transport</keyword>
<dbReference type="SUPFAM" id="SSF54862">
    <property type="entry name" value="4Fe-4S ferredoxins"/>
    <property type="match status" value="1"/>
</dbReference>
<evidence type="ECO:0000256" key="8">
    <source>
        <dbReference type="RuleBase" id="RU368020"/>
    </source>
</evidence>
<proteinExistence type="predicted"/>
<keyword evidence="5 8" id="KW-0408">Iron</keyword>
<evidence type="ECO:0000256" key="4">
    <source>
        <dbReference type="ARBA" id="ARBA00022982"/>
    </source>
</evidence>
<dbReference type="RefSeq" id="WP_245354019.1">
    <property type="nucleotide sequence ID" value="NZ_BAAAJW010000004.1"/>
</dbReference>
<dbReference type="InterPro" id="IPR017896">
    <property type="entry name" value="4Fe4S_Fe-S-bd"/>
</dbReference>
<evidence type="ECO:0000256" key="5">
    <source>
        <dbReference type="ARBA" id="ARBA00023004"/>
    </source>
</evidence>
<dbReference type="PROSITE" id="PS51379">
    <property type="entry name" value="4FE4S_FER_2"/>
    <property type="match status" value="1"/>
</dbReference>
<evidence type="ECO:0000256" key="6">
    <source>
        <dbReference type="ARBA" id="ARBA00023014"/>
    </source>
</evidence>
<protein>
    <recommendedName>
        <fullName evidence="8">Ferredoxin</fullName>
    </recommendedName>
</protein>
<evidence type="ECO:0000313" key="10">
    <source>
        <dbReference type="EMBL" id="MBP2381079.1"/>
    </source>
</evidence>
<gene>
    <name evidence="10" type="ORF">JOF43_001036</name>
</gene>
<dbReference type="PANTHER" id="PTHR36923:SF3">
    <property type="entry name" value="FERREDOXIN"/>
    <property type="match status" value="1"/>
</dbReference>
<evidence type="ECO:0000256" key="7">
    <source>
        <dbReference type="ARBA" id="ARBA00023291"/>
    </source>
</evidence>
<name>A0ABS4WXZ9_9MICO</name>
<keyword evidence="11" id="KW-1185">Reference proteome</keyword>
<evidence type="ECO:0000256" key="1">
    <source>
        <dbReference type="ARBA" id="ARBA00001927"/>
    </source>
</evidence>